<reference evidence="1 2" key="1">
    <citation type="submission" date="2020-05" db="EMBL/GenBank/DDBJ databases">
        <authorList>
            <person name="Khan S.A."/>
            <person name="Jeon C.O."/>
            <person name="Chun B.H."/>
        </authorList>
    </citation>
    <scope>NUCLEOTIDE SEQUENCE [LARGE SCALE GENOMIC DNA]</scope>
    <source>
        <strain evidence="1 2">B156</strain>
    </source>
</reference>
<evidence type="ECO:0000313" key="1">
    <source>
        <dbReference type="EMBL" id="NNU44735.1"/>
    </source>
</evidence>
<gene>
    <name evidence="1" type="ORF">HK415_18605</name>
</gene>
<sequence length="140" mass="14794">MKPYPHHPTHWIAVATVLALGLIAFEAWGQQSVNGMNLSPNASAVFQGRPAMPGAQAGLGAMAGPPQGGIGLQGSDGAGLNLRRPRVIEEQMNALPPVACADVPRISAAEQPLCLPQVLDERFERRLATLGIDAQQRGRM</sequence>
<dbReference type="RefSeq" id="WP_171561861.1">
    <property type="nucleotide sequence ID" value="NZ_JABFCS010000001.1"/>
</dbReference>
<reference evidence="1 2" key="2">
    <citation type="submission" date="2020-06" db="EMBL/GenBank/DDBJ databases">
        <title>Ramlibacter rhizophilus sp. nov., isolated from rhizosphere soil of national flower Mugunghwa from South Korea.</title>
        <authorList>
            <person name="Zheng-Fei Y."/>
            <person name="Huan T."/>
        </authorList>
    </citation>
    <scope>NUCLEOTIDE SEQUENCE [LARGE SCALE GENOMIC DNA]</scope>
    <source>
        <strain evidence="1 2">B156</strain>
    </source>
</reference>
<name>A0A849KIS1_9BURK</name>
<comment type="caution">
    <text evidence="1">The sequence shown here is derived from an EMBL/GenBank/DDBJ whole genome shotgun (WGS) entry which is preliminary data.</text>
</comment>
<organism evidence="1 2">
    <name type="scientific">Ramlibacter montanisoli</name>
    <dbReference type="NCBI Taxonomy" id="2732512"/>
    <lineage>
        <taxon>Bacteria</taxon>
        <taxon>Pseudomonadati</taxon>
        <taxon>Pseudomonadota</taxon>
        <taxon>Betaproteobacteria</taxon>
        <taxon>Burkholderiales</taxon>
        <taxon>Comamonadaceae</taxon>
        <taxon>Ramlibacter</taxon>
    </lineage>
</organism>
<protein>
    <submittedName>
        <fullName evidence="1">Uncharacterized protein</fullName>
    </submittedName>
</protein>
<accession>A0A849KIS1</accession>
<dbReference type="AlphaFoldDB" id="A0A849KIS1"/>
<keyword evidence="2" id="KW-1185">Reference proteome</keyword>
<dbReference type="Proteomes" id="UP000552954">
    <property type="component" value="Unassembled WGS sequence"/>
</dbReference>
<dbReference type="EMBL" id="JABFCS010000001">
    <property type="protein sequence ID" value="NNU44735.1"/>
    <property type="molecule type" value="Genomic_DNA"/>
</dbReference>
<proteinExistence type="predicted"/>
<evidence type="ECO:0000313" key="2">
    <source>
        <dbReference type="Proteomes" id="UP000552954"/>
    </source>
</evidence>